<dbReference type="InterPro" id="IPR018691">
    <property type="entry name" value="DUF2188"/>
</dbReference>
<keyword evidence="2" id="KW-1185">Reference proteome</keyword>
<name>A0A2Z4LNH7_9BACT</name>
<dbReference type="KEGG" id="mclo:DK849_01930"/>
<dbReference type="AlphaFoldDB" id="A0A2Z4LNH7"/>
<dbReference type="RefSeq" id="WP_084271871.1">
    <property type="nucleotide sequence ID" value="NZ_CP030103.1"/>
</dbReference>
<dbReference type="EMBL" id="CP030103">
    <property type="protein sequence ID" value="AWX42817.1"/>
    <property type="molecule type" value="Genomic_DNA"/>
</dbReference>
<evidence type="ECO:0000313" key="2">
    <source>
        <dbReference type="Proteomes" id="UP000249865"/>
    </source>
</evidence>
<reference evidence="2" key="1">
    <citation type="submission" date="2018-06" db="EMBL/GenBank/DDBJ databases">
        <title>Complete genome sequences of Mycoplasma anatis, M. anseris and M. cloacale type strains.</title>
        <authorList>
            <person name="Grozner D."/>
            <person name="Forro B."/>
            <person name="Sulyok K.M."/>
            <person name="Marton S."/>
            <person name="Kreizinger Z."/>
            <person name="Banyai K."/>
            <person name="Gyuranecz M."/>
        </authorList>
    </citation>
    <scope>NUCLEOTIDE SEQUENCE [LARGE SCALE GENOMIC DNA]</scope>
    <source>
        <strain evidence="2">NCTC 10199</strain>
    </source>
</reference>
<sequence>MVVRYVVNHEKGWAVKNPNGQRALRVFKTQKEAIEYAKSLADTTSYIVQSKKGTFRQK</sequence>
<dbReference type="OrthoDB" id="8858565at2"/>
<proteinExistence type="predicted"/>
<dbReference type="Proteomes" id="UP000249865">
    <property type="component" value="Chromosome"/>
</dbReference>
<organism evidence="1 2">
    <name type="scientific">Metamycoplasma cloacale</name>
    <dbReference type="NCBI Taxonomy" id="92401"/>
    <lineage>
        <taxon>Bacteria</taxon>
        <taxon>Bacillati</taxon>
        <taxon>Mycoplasmatota</taxon>
        <taxon>Mycoplasmoidales</taxon>
        <taxon>Metamycoplasmataceae</taxon>
        <taxon>Metamycoplasma</taxon>
    </lineage>
</organism>
<evidence type="ECO:0000313" key="1">
    <source>
        <dbReference type="EMBL" id="AWX42817.1"/>
    </source>
</evidence>
<protein>
    <submittedName>
        <fullName evidence="1">DUF2188 domain-containing protein</fullName>
    </submittedName>
</protein>
<accession>A0A2Z4LNH7</accession>
<dbReference type="Pfam" id="PF09954">
    <property type="entry name" value="DUF2188"/>
    <property type="match status" value="1"/>
</dbReference>
<gene>
    <name evidence="1" type="ORF">DK849_01930</name>
</gene>